<organism evidence="2 3">
    <name type="scientific">Fusarium austroafricanum</name>
    <dbReference type="NCBI Taxonomy" id="2364996"/>
    <lineage>
        <taxon>Eukaryota</taxon>
        <taxon>Fungi</taxon>
        <taxon>Dikarya</taxon>
        <taxon>Ascomycota</taxon>
        <taxon>Pezizomycotina</taxon>
        <taxon>Sordariomycetes</taxon>
        <taxon>Hypocreomycetidae</taxon>
        <taxon>Hypocreales</taxon>
        <taxon>Nectriaceae</taxon>
        <taxon>Fusarium</taxon>
        <taxon>Fusarium concolor species complex</taxon>
    </lineage>
</organism>
<feature type="compositionally biased region" description="Polar residues" evidence="1">
    <location>
        <begin position="53"/>
        <end position="68"/>
    </location>
</feature>
<name>A0A8H4KLV6_9HYPO</name>
<sequence length="815" mass="93239">MPRLRTKGKTSGPPVEPERTTRTRRNRERKQSPRNPGPGPRIEVHIRAESKTTSRQSTVQATSHNKAASSRGRITRSNKGREPLTKLPSPSRTKRRPTVTETEDKPAKRQRRLSYKPESKLAEEEEGEEESQPDQENKEAAEDSILPKQDFFDGINSNLGVSTSYNKITRHRPKSSDMAPVEKDSRKAVEVERPTLADVEEENETNSAAVESTEKNQAPFRRGRKPKVIREQPQVVEQEAPETEEPVLQPDTSQGPSLRSSQPKKRRQSKKPTFGEADYSTRGPSPELGSTFPPSPATQATTSNHVHVDRDPYDIPSDDEQPSQPIPKKMGKEMHVSSAKDKQGEPKQTNQGHSQPGQEGSPVPSEHQEERQQENEEEQEENDQTYNSSDDERIVEQEVDISNLAEDSLVLDAPPRDSETGGPVPTACIKREWVQTLMYVMTLRGWMGKRLWPEKVLELAKVQAEALAENPNSTMLSRIILAKLSDLYELCEEIPPALRSEQLAFLRDNTKKLSSLISTLRHAIDRFVSRINTIMDQGDEEQVKVGYTCVTKIHRRIIPMLVLVLDITFQAGSREPRGSSKRAATQKGDFTVYLLEPLERAAGWAQRLSHVVENWYELHHPRRESDKEDISKEHRKRFSVATKDLKKVLGKARDDIDALKRAPTVRKKAMERDEAIRREREEDAQRRRDMQDLQMQRFLQSVSQIRSSQPRPRIGSFRQAVSSARPSATHSELVASQESLDDSYFEEHGWHYWEDDQLLSLIRTTSHPNFNVFRRILPDRDSDELRERSRYLRMVMRDKYQRKGISPPGWCMAED</sequence>
<reference evidence="2" key="1">
    <citation type="submission" date="2020-01" db="EMBL/GenBank/DDBJ databases">
        <title>Identification and distribution of gene clusters putatively required for synthesis of sphingolipid metabolism inhibitors in phylogenetically diverse species of the filamentous fungus Fusarium.</title>
        <authorList>
            <person name="Kim H.-S."/>
            <person name="Busman M."/>
            <person name="Brown D.W."/>
            <person name="Divon H."/>
            <person name="Uhlig S."/>
            <person name="Proctor R.H."/>
        </authorList>
    </citation>
    <scope>NUCLEOTIDE SEQUENCE</scope>
    <source>
        <strain evidence="2">NRRL 53441</strain>
    </source>
</reference>
<dbReference type="Proteomes" id="UP000605986">
    <property type="component" value="Unassembled WGS sequence"/>
</dbReference>
<accession>A0A8H4KLV6</accession>
<dbReference type="EMBL" id="JAADJG010000177">
    <property type="protein sequence ID" value="KAF4452706.1"/>
    <property type="molecule type" value="Genomic_DNA"/>
</dbReference>
<keyword evidence="3" id="KW-1185">Reference proteome</keyword>
<feature type="region of interest" description="Disordered" evidence="1">
    <location>
        <begin position="405"/>
        <end position="424"/>
    </location>
</feature>
<feature type="compositionally biased region" description="Polar residues" evidence="1">
    <location>
        <begin position="155"/>
        <end position="167"/>
    </location>
</feature>
<proteinExistence type="predicted"/>
<feature type="compositionally biased region" description="Polar residues" evidence="1">
    <location>
        <begin position="346"/>
        <end position="358"/>
    </location>
</feature>
<feature type="compositionally biased region" description="Acidic residues" evidence="1">
    <location>
        <begin position="123"/>
        <end position="133"/>
    </location>
</feature>
<dbReference type="AlphaFoldDB" id="A0A8H4KLV6"/>
<evidence type="ECO:0000313" key="2">
    <source>
        <dbReference type="EMBL" id="KAF4452706.1"/>
    </source>
</evidence>
<feature type="region of interest" description="Disordered" evidence="1">
    <location>
        <begin position="669"/>
        <end position="688"/>
    </location>
</feature>
<evidence type="ECO:0000313" key="3">
    <source>
        <dbReference type="Proteomes" id="UP000605986"/>
    </source>
</evidence>
<dbReference type="OrthoDB" id="5236024at2759"/>
<feature type="compositionally biased region" description="Basic and acidic residues" evidence="1">
    <location>
        <begin position="330"/>
        <end position="345"/>
    </location>
</feature>
<comment type="caution">
    <text evidence="2">The sequence shown here is derived from an EMBL/GenBank/DDBJ whole genome shotgun (WGS) entry which is preliminary data.</text>
</comment>
<evidence type="ECO:0000256" key="1">
    <source>
        <dbReference type="SAM" id="MobiDB-lite"/>
    </source>
</evidence>
<feature type="compositionally biased region" description="Basic and acidic residues" evidence="1">
    <location>
        <begin position="180"/>
        <end position="195"/>
    </location>
</feature>
<gene>
    <name evidence="2" type="ORF">F53441_4513</name>
</gene>
<feature type="region of interest" description="Disordered" evidence="1">
    <location>
        <begin position="1"/>
        <end position="393"/>
    </location>
</feature>
<protein>
    <submittedName>
        <fullName evidence="2">Uncharacterized protein</fullName>
    </submittedName>
</protein>
<feature type="compositionally biased region" description="Basic and acidic residues" evidence="1">
    <location>
        <begin position="42"/>
        <end position="52"/>
    </location>
</feature>